<evidence type="ECO:0000256" key="3">
    <source>
        <dbReference type="ARBA" id="ARBA00022729"/>
    </source>
</evidence>
<evidence type="ECO:0000256" key="4">
    <source>
        <dbReference type="ARBA" id="ARBA00022989"/>
    </source>
</evidence>
<evidence type="ECO:0000256" key="8">
    <source>
        <dbReference type="ARBA" id="ARBA00023180"/>
    </source>
</evidence>
<dbReference type="PROSITE" id="PS01355">
    <property type="entry name" value="HEMATOPO_REC_S_F1"/>
    <property type="match status" value="1"/>
</dbReference>
<dbReference type="EMBL" id="CABDUW010000617">
    <property type="protein sequence ID" value="VTJ72268.1"/>
    <property type="molecule type" value="Genomic_DNA"/>
</dbReference>
<dbReference type="AlphaFoldDB" id="A0A5E4BRJ4"/>
<feature type="signal peptide" evidence="11">
    <location>
        <begin position="1"/>
        <end position="17"/>
    </location>
</feature>
<keyword evidence="14" id="KW-1185">Reference proteome</keyword>
<feature type="region of interest" description="Disordered" evidence="9">
    <location>
        <begin position="717"/>
        <end position="801"/>
    </location>
</feature>
<dbReference type="GO" id="GO:0004896">
    <property type="term" value="F:cytokine receptor activity"/>
    <property type="evidence" value="ECO:0007669"/>
    <property type="project" value="InterPro"/>
</dbReference>
<organism evidence="13 14">
    <name type="scientific">Marmota monax</name>
    <name type="common">Woodchuck</name>
    <dbReference type="NCBI Taxonomy" id="9995"/>
    <lineage>
        <taxon>Eukaryota</taxon>
        <taxon>Metazoa</taxon>
        <taxon>Chordata</taxon>
        <taxon>Craniata</taxon>
        <taxon>Vertebrata</taxon>
        <taxon>Euteleostomi</taxon>
        <taxon>Mammalia</taxon>
        <taxon>Eutheria</taxon>
        <taxon>Euarchontoglires</taxon>
        <taxon>Glires</taxon>
        <taxon>Rodentia</taxon>
        <taxon>Sciuromorpha</taxon>
        <taxon>Sciuridae</taxon>
        <taxon>Xerinae</taxon>
        <taxon>Marmotini</taxon>
        <taxon>Marmota</taxon>
    </lineage>
</organism>
<feature type="region of interest" description="Disordered" evidence="9">
    <location>
        <begin position="538"/>
        <end position="616"/>
    </location>
</feature>
<dbReference type="GO" id="GO:0009897">
    <property type="term" value="C:external side of plasma membrane"/>
    <property type="evidence" value="ECO:0007669"/>
    <property type="project" value="TreeGrafter"/>
</dbReference>
<keyword evidence="3 11" id="KW-0732">Signal</keyword>
<keyword evidence="7" id="KW-0675">Receptor</keyword>
<dbReference type="InterPro" id="IPR013783">
    <property type="entry name" value="Ig-like_fold"/>
</dbReference>
<evidence type="ECO:0000256" key="6">
    <source>
        <dbReference type="ARBA" id="ARBA00023157"/>
    </source>
</evidence>
<reference evidence="13" key="1">
    <citation type="submission" date="2019-04" db="EMBL/GenBank/DDBJ databases">
        <authorList>
            <person name="Alioto T."/>
            <person name="Alioto T."/>
        </authorList>
    </citation>
    <scope>NUCLEOTIDE SEQUENCE [LARGE SCALE GENOMIC DNA]</scope>
</reference>
<proteinExistence type="predicted"/>
<evidence type="ECO:0000313" key="13">
    <source>
        <dbReference type="EMBL" id="VTJ72268.1"/>
    </source>
</evidence>
<dbReference type="InterPro" id="IPR048668">
    <property type="entry name" value="IL3RB_N"/>
</dbReference>
<feature type="domain" description="Fibronectin type-III" evidence="12">
    <location>
        <begin position="338"/>
        <end position="437"/>
    </location>
</feature>
<comment type="subcellular location">
    <subcellularLocation>
        <location evidence="1">Membrane</location>
        <topology evidence="1">Single-pass type I membrane protein</topology>
    </subcellularLocation>
</comment>
<keyword evidence="4 10" id="KW-1133">Transmembrane helix</keyword>
<dbReference type="PROSITE" id="PS50853">
    <property type="entry name" value="FN3"/>
    <property type="match status" value="2"/>
</dbReference>
<sequence>MALTWGLLLLALQAPWGQWVTGAEETIPLKTLRCYNNYTSRIVCRWADMEDALRLLNLTLHRRVNGDLPQPVSCELSEDMSSGDCPAHQCVHRKCLIPYQEFALADHDYYFFQPDRPLGIQLLVPLTQHVQPPPPKDPQISKTGDHFLLTWSVALGDPQTPWLSQGDLEFEVVYRRLSDSWEEATSLYSRSSPAVLGAELLVPGSTYVARVRTRLAPSSRFSGRPSRWSPEILWDSQPGDEAQPRNLQCVFDGAHTLGCSWEVRSPVTSSVSFGLFYASSPEAQEEECAPVLKEELSGLYTRLRCQIPVPNPGARGLYVVSVRPRREGRFIKSSDNIQMERPTLKVAKDGDSYSLRWQVEKMYYTHLGQTFEVQYRRDAEKWEDSKRETLQNAHSMALPALEPSTRYWARVRVRPTPGVYNGIWSEWSEAASWTTEWVLPTWVLPIVLVLVTLLLLLALRFCGVYGYRLNRKWKEKIPNPGKSHLFQNGGAGLGPPPSLWAAPSRSPPAQGPWDSQFPELERVPSKGFGDCEVSPLTIEDPQVSCHPPSGPDTTPAASGLPTETPRGPQPGPAAPSGRAENRLPSFDLNGPYLGPPHSRSLPDIQGPPAPPQSQEPALTGSLEYLCLPPGGQVQLVPLAQVMGQGQAVDGQGQRSPAAQETPSLESRGGPAPPAPGLGVGEQDPKHSPAALPMSCGDPEDAGVASAYVTTADLALALPTGTPSVSPAPPLSPPFVQNPSVCPRPPDGPLGAPGPGKPGFEGYVELPPTMGQCPQAPTGSAASPMSSTPILSPGEPREEVALGSPPAEGLLVLQQEGDYCFLPGLGPGPLSPQRKPSCPEPCPEVRDPRQPKPHVPAIQLFKSLKHQDYLSLLPWDTSRPGQVC</sequence>
<feature type="chain" id="PRO_5023027434" description="Fibronectin type-III domain-containing protein" evidence="11">
    <location>
        <begin position="18"/>
        <end position="883"/>
    </location>
</feature>
<evidence type="ECO:0000256" key="7">
    <source>
        <dbReference type="ARBA" id="ARBA00023170"/>
    </source>
</evidence>
<feature type="region of interest" description="Disordered" evidence="9">
    <location>
        <begin position="830"/>
        <end position="852"/>
    </location>
</feature>
<dbReference type="SMART" id="SM00060">
    <property type="entry name" value="FN3"/>
    <property type="match status" value="2"/>
</dbReference>
<feature type="region of interest" description="Disordered" evidence="9">
    <location>
        <begin position="646"/>
        <end position="701"/>
    </location>
</feature>
<evidence type="ECO:0000256" key="5">
    <source>
        <dbReference type="ARBA" id="ARBA00023136"/>
    </source>
</evidence>
<feature type="compositionally biased region" description="Polar residues" evidence="9">
    <location>
        <begin position="774"/>
        <end position="789"/>
    </location>
</feature>
<feature type="region of interest" description="Disordered" evidence="9">
    <location>
        <begin position="496"/>
        <end position="521"/>
    </location>
</feature>
<evidence type="ECO:0000256" key="10">
    <source>
        <dbReference type="SAM" id="Phobius"/>
    </source>
</evidence>
<evidence type="ECO:0000259" key="12">
    <source>
        <dbReference type="PROSITE" id="PS50853"/>
    </source>
</evidence>
<keyword evidence="2 10" id="KW-0812">Transmembrane</keyword>
<feature type="transmembrane region" description="Helical" evidence="10">
    <location>
        <begin position="442"/>
        <end position="467"/>
    </location>
</feature>
<evidence type="ECO:0000256" key="11">
    <source>
        <dbReference type="SAM" id="SignalP"/>
    </source>
</evidence>
<dbReference type="InterPro" id="IPR036116">
    <property type="entry name" value="FN3_sf"/>
</dbReference>
<dbReference type="InterPro" id="IPR003961">
    <property type="entry name" value="FN3_dom"/>
</dbReference>
<accession>A0A5E4BRJ4</accession>
<evidence type="ECO:0000313" key="14">
    <source>
        <dbReference type="Proteomes" id="UP000335636"/>
    </source>
</evidence>
<keyword evidence="6" id="KW-1015">Disulfide bond</keyword>
<feature type="compositionally biased region" description="Polar residues" evidence="9">
    <location>
        <begin position="652"/>
        <end position="664"/>
    </location>
</feature>
<evidence type="ECO:0000256" key="1">
    <source>
        <dbReference type="ARBA" id="ARBA00004479"/>
    </source>
</evidence>
<evidence type="ECO:0000256" key="2">
    <source>
        <dbReference type="ARBA" id="ARBA00022692"/>
    </source>
</evidence>
<dbReference type="Proteomes" id="UP000335636">
    <property type="component" value="Unassembled WGS sequence"/>
</dbReference>
<dbReference type="CDD" id="cd00063">
    <property type="entry name" value="FN3"/>
    <property type="match status" value="2"/>
</dbReference>
<feature type="domain" description="Fibronectin type-III" evidence="12">
    <location>
        <begin position="134"/>
        <end position="239"/>
    </location>
</feature>
<dbReference type="PANTHER" id="PTHR23037:SF22">
    <property type="entry name" value="CYTOKINE RECEPTOR COMMON SUBUNIT BETA"/>
    <property type="match status" value="1"/>
</dbReference>
<dbReference type="InterPro" id="IPR003531">
    <property type="entry name" value="Hempt_rcpt_S_F1_CS"/>
</dbReference>
<name>A0A5E4BRJ4_MARMO</name>
<dbReference type="Pfam" id="PF21460">
    <property type="entry name" value="IL3Rb_N"/>
    <property type="match status" value="1"/>
</dbReference>
<keyword evidence="5 10" id="KW-0472">Membrane</keyword>
<dbReference type="PANTHER" id="PTHR23037">
    <property type="entry name" value="CYTOKINE RECEPTOR"/>
    <property type="match status" value="1"/>
</dbReference>
<evidence type="ECO:0000256" key="9">
    <source>
        <dbReference type="SAM" id="MobiDB-lite"/>
    </source>
</evidence>
<gene>
    <name evidence="13" type="ORF">MONAX_5E045137</name>
</gene>
<protein>
    <recommendedName>
        <fullName evidence="12">Fibronectin type-III domain-containing protein</fullName>
    </recommendedName>
</protein>
<dbReference type="SUPFAM" id="SSF49265">
    <property type="entry name" value="Fibronectin type III"/>
    <property type="match status" value="4"/>
</dbReference>
<comment type="caution">
    <text evidence="13">The sequence shown here is derived from an EMBL/GenBank/DDBJ whole genome shotgun (WGS) entry which is preliminary data.</text>
</comment>
<keyword evidence="8" id="KW-0325">Glycoprotein</keyword>
<dbReference type="Gene3D" id="2.60.40.10">
    <property type="entry name" value="Immunoglobulins"/>
    <property type="match status" value="4"/>
</dbReference>